<organism evidence="1">
    <name type="scientific">marine metagenome</name>
    <dbReference type="NCBI Taxonomy" id="408172"/>
    <lineage>
        <taxon>unclassified sequences</taxon>
        <taxon>metagenomes</taxon>
        <taxon>ecological metagenomes</taxon>
    </lineage>
</organism>
<feature type="non-terminal residue" evidence="1">
    <location>
        <position position="209"/>
    </location>
</feature>
<proteinExistence type="predicted"/>
<feature type="non-terminal residue" evidence="1">
    <location>
        <position position="1"/>
    </location>
</feature>
<dbReference type="EMBL" id="UINC01161615">
    <property type="protein sequence ID" value="SVD60910.1"/>
    <property type="molecule type" value="Genomic_DNA"/>
</dbReference>
<name>A0A382WQN2_9ZZZZ</name>
<dbReference type="AlphaFoldDB" id="A0A382WQN2"/>
<evidence type="ECO:0008006" key="2">
    <source>
        <dbReference type="Google" id="ProtNLM"/>
    </source>
</evidence>
<accession>A0A382WQN2</accession>
<dbReference type="Gene3D" id="3.40.50.300">
    <property type="entry name" value="P-loop containing nucleotide triphosphate hydrolases"/>
    <property type="match status" value="1"/>
</dbReference>
<gene>
    <name evidence="1" type="ORF">METZ01_LOCUS413764</name>
</gene>
<evidence type="ECO:0000313" key="1">
    <source>
        <dbReference type="EMBL" id="SVD60910.1"/>
    </source>
</evidence>
<dbReference type="InterPro" id="IPR027417">
    <property type="entry name" value="P-loop_NTPase"/>
</dbReference>
<protein>
    <recommendedName>
        <fullName evidence="2">Sulfotransferase domain-containing protein</fullName>
    </recommendedName>
</protein>
<reference evidence="1" key="1">
    <citation type="submission" date="2018-05" db="EMBL/GenBank/DDBJ databases">
        <authorList>
            <person name="Lanie J.A."/>
            <person name="Ng W.-L."/>
            <person name="Kazmierczak K.M."/>
            <person name="Andrzejewski T.M."/>
            <person name="Davidsen T.M."/>
            <person name="Wayne K.J."/>
            <person name="Tettelin H."/>
            <person name="Glass J.I."/>
            <person name="Rusch D."/>
            <person name="Podicherti R."/>
            <person name="Tsui H.-C.T."/>
            <person name="Winkler M.E."/>
        </authorList>
    </citation>
    <scope>NUCLEOTIDE SEQUENCE</scope>
</reference>
<dbReference type="SUPFAM" id="SSF52540">
    <property type="entry name" value="P-loop containing nucleoside triphosphate hydrolases"/>
    <property type="match status" value="1"/>
</dbReference>
<sequence length="209" mass="23501">VPSLSYLEDQIQWRLPASCHENQKGAHLAVVSDPQSLPVSFIHIPKTGGSTLRWILDRQYRSFLYLIPQWFHADYADPVTTLGLCRRRPDAVGAHRPLDDSWPRGQTIAMVRDPVRRVLSQVAHIRAEPGAWIPEPGIALPLADWLERHPLALFDNNQVRYLSGAAEYDGMPMTTAMEQSDLDTALEAARSRVLVAPMEAFDEALLDWG</sequence>